<dbReference type="SUPFAM" id="SSF51735">
    <property type="entry name" value="NAD(P)-binding Rossmann-fold domains"/>
    <property type="match status" value="1"/>
</dbReference>
<reference evidence="5" key="1">
    <citation type="journal article" date="2019" name="Int. J. Syst. Evol. Microbiol.">
        <title>The Global Catalogue of Microorganisms (GCM) 10K type strain sequencing project: providing services to taxonomists for standard genome sequencing and annotation.</title>
        <authorList>
            <consortium name="The Broad Institute Genomics Platform"/>
            <consortium name="The Broad Institute Genome Sequencing Center for Infectious Disease"/>
            <person name="Wu L."/>
            <person name="Ma J."/>
        </authorList>
    </citation>
    <scope>NUCLEOTIDE SEQUENCE [LARGE SCALE GENOMIC DNA]</scope>
    <source>
        <strain evidence="5">NBRC 110608</strain>
    </source>
</reference>
<dbReference type="EMBL" id="AP027735">
    <property type="protein sequence ID" value="BDZ57482.1"/>
    <property type="molecule type" value="Genomic_DNA"/>
</dbReference>
<dbReference type="InterPro" id="IPR036291">
    <property type="entry name" value="NAD(P)-bd_dom_sf"/>
</dbReference>
<evidence type="ECO:0000259" key="2">
    <source>
        <dbReference type="Pfam" id="PF02517"/>
    </source>
</evidence>
<evidence type="ECO:0000256" key="1">
    <source>
        <dbReference type="SAM" id="Phobius"/>
    </source>
</evidence>
<feature type="transmembrane region" description="Helical" evidence="1">
    <location>
        <begin position="219"/>
        <end position="237"/>
    </location>
</feature>
<dbReference type="InterPro" id="IPR003675">
    <property type="entry name" value="Rce1/LyrA-like_dom"/>
</dbReference>
<feature type="domain" description="NAD(P)-binding" evidence="3">
    <location>
        <begin position="265"/>
        <end position="374"/>
    </location>
</feature>
<keyword evidence="1" id="KW-0812">Transmembrane</keyword>
<evidence type="ECO:0000313" key="4">
    <source>
        <dbReference type="EMBL" id="BDZ57482.1"/>
    </source>
</evidence>
<dbReference type="PANTHER" id="PTHR12126:SF11">
    <property type="entry name" value="NADH DEHYDROGENASE [UBIQUINONE] 1 ALPHA SUBCOMPLEX SUBUNIT 9, MITOCHONDRIAL"/>
    <property type="match status" value="1"/>
</dbReference>
<organism evidence="4 5">
    <name type="scientific">Barrientosiimonas endolithica</name>
    <dbReference type="NCBI Taxonomy" id="1535208"/>
    <lineage>
        <taxon>Bacteria</taxon>
        <taxon>Bacillati</taxon>
        <taxon>Actinomycetota</taxon>
        <taxon>Actinomycetes</taxon>
        <taxon>Micrococcales</taxon>
        <taxon>Dermacoccaceae</taxon>
        <taxon>Barrientosiimonas</taxon>
    </lineage>
</organism>
<keyword evidence="1" id="KW-1133">Transmembrane helix</keyword>
<proteinExistence type="predicted"/>
<dbReference type="InterPro" id="IPR051207">
    <property type="entry name" value="ComplexI_NDUFA9_subunit"/>
</dbReference>
<feature type="transmembrane region" description="Helical" evidence="1">
    <location>
        <begin position="105"/>
        <end position="125"/>
    </location>
</feature>
<name>A0ABM8H988_9MICO</name>
<evidence type="ECO:0000313" key="5">
    <source>
        <dbReference type="Proteomes" id="UP001321421"/>
    </source>
</evidence>
<protein>
    <submittedName>
        <fullName evidence="4">Uncharacterized protein</fullName>
    </submittedName>
</protein>
<feature type="transmembrane region" description="Helical" evidence="1">
    <location>
        <begin position="178"/>
        <end position="207"/>
    </location>
</feature>
<sequence length="597" mass="62708">MVSERGGGPFGELGRFARAALVDPVPRDHRESRAAIRRRQVVVLATLVVGFALLTWALRTPPGSSAFYVATLALAAVWVAGAFASGPLHLGRARTRTGRIDARPVVQPVVLGVSLLLVFLAGALVVGRIPLLRGPVEELLDHARFGSLLAVALITAINGIAEELFFRGAMYAALTRHPVAVSTIAYTLSTVGTGVPLLVLAAAALGLVTGLQRRVTGGILAPTITHVVWSLGMLLLLPPPSRSETDMATDQTDRPAGDGPVLVTGATGYIGGLLVPELLRRGRTVRVLSRSADRIAELDWGDAVEVAEGDASDADDVAAALEGVDVAYYLLHSMAGGDDFEERDRELARTFATAAAQQGVRRLVYLGGLHPDGELSPHLASRVEVGKILLDSGVPTAVLQAGVVLGDGSASFDMLRYLTERLPVVVAPRWLRNRIQPIAADDVVHYLAEAADLPAELNRTFDVGGPDVLTYAEMMERFAALTDLGPRYIATVPVLTPELASLWVGLVTPVDSGVARPLVGSLIHDAVRSEEDLDDLVPPPPGGAAGFDEAVRRATRDMHLSLSAQGARLGAGAIGAAVSLGSAATAPARGVLRRLRS</sequence>
<feature type="transmembrane region" description="Helical" evidence="1">
    <location>
        <begin position="41"/>
        <end position="59"/>
    </location>
</feature>
<dbReference type="Pfam" id="PF13460">
    <property type="entry name" value="NAD_binding_10"/>
    <property type="match status" value="1"/>
</dbReference>
<gene>
    <name evidence="4" type="ORF">GCM10025872_11390</name>
</gene>
<feature type="transmembrane region" description="Helical" evidence="1">
    <location>
        <begin position="145"/>
        <end position="166"/>
    </location>
</feature>
<evidence type="ECO:0000259" key="3">
    <source>
        <dbReference type="Pfam" id="PF13460"/>
    </source>
</evidence>
<feature type="domain" description="CAAX prenyl protease 2/Lysostaphin resistance protein A-like" evidence="2">
    <location>
        <begin position="147"/>
        <end position="231"/>
    </location>
</feature>
<accession>A0ABM8H988</accession>
<dbReference type="Gene3D" id="3.40.50.720">
    <property type="entry name" value="NAD(P)-binding Rossmann-like Domain"/>
    <property type="match status" value="1"/>
</dbReference>
<dbReference type="InterPro" id="IPR016040">
    <property type="entry name" value="NAD(P)-bd_dom"/>
</dbReference>
<keyword evidence="5" id="KW-1185">Reference proteome</keyword>
<dbReference type="Pfam" id="PF02517">
    <property type="entry name" value="Rce1-like"/>
    <property type="match status" value="1"/>
</dbReference>
<feature type="transmembrane region" description="Helical" evidence="1">
    <location>
        <begin position="65"/>
        <end position="84"/>
    </location>
</feature>
<dbReference type="PANTHER" id="PTHR12126">
    <property type="entry name" value="NADH-UBIQUINONE OXIDOREDUCTASE 39 KDA SUBUNIT-RELATED"/>
    <property type="match status" value="1"/>
</dbReference>
<dbReference type="Proteomes" id="UP001321421">
    <property type="component" value="Chromosome"/>
</dbReference>
<keyword evidence="1" id="KW-0472">Membrane</keyword>